<keyword evidence="1" id="KW-1133">Transmembrane helix</keyword>
<protein>
    <submittedName>
        <fullName evidence="2">Serine/arginine-rich splicing factor SR45a isoform X2</fullName>
    </submittedName>
</protein>
<feature type="transmembrane region" description="Helical" evidence="1">
    <location>
        <begin position="12"/>
        <end position="34"/>
    </location>
</feature>
<reference evidence="2" key="2">
    <citation type="submission" date="2023-04" db="EMBL/GenBank/DDBJ databases">
        <authorList>
            <person name="Bruccoleri R.E."/>
            <person name="Oakeley E.J."/>
            <person name="Faust A.-M."/>
            <person name="Dessus-Babus S."/>
            <person name="Altorfer M."/>
            <person name="Burckhardt D."/>
            <person name="Oertli M."/>
            <person name="Naumann U."/>
            <person name="Petersen F."/>
            <person name="Wong J."/>
        </authorList>
    </citation>
    <scope>NUCLEOTIDE SEQUENCE</scope>
    <source>
        <strain evidence="2">GSM-AAB239-AS_SAM_17_03QT</strain>
        <tissue evidence="2">Leaf</tissue>
    </source>
</reference>
<name>A0AAX6EFV7_IRIPA</name>
<evidence type="ECO:0000313" key="3">
    <source>
        <dbReference type="Proteomes" id="UP001140949"/>
    </source>
</evidence>
<organism evidence="2 3">
    <name type="scientific">Iris pallida</name>
    <name type="common">Sweet iris</name>
    <dbReference type="NCBI Taxonomy" id="29817"/>
    <lineage>
        <taxon>Eukaryota</taxon>
        <taxon>Viridiplantae</taxon>
        <taxon>Streptophyta</taxon>
        <taxon>Embryophyta</taxon>
        <taxon>Tracheophyta</taxon>
        <taxon>Spermatophyta</taxon>
        <taxon>Magnoliopsida</taxon>
        <taxon>Liliopsida</taxon>
        <taxon>Asparagales</taxon>
        <taxon>Iridaceae</taxon>
        <taxon>Iridoideae</taxon>
        <taxon>Irideae</taxon>
        <taxon>Iris</taxon>
    </lineage>
</organism>
<dbReference type="EMBL" id="JANAVB010036619">
    <property type="protein sequence ID" value="KAJ6803027.1"/>
    <property type="molecule type" value="Genomic_DNA"/>
</dbReference>
<reference evidence="2" key="1">
    <citation type="journal article" date="2023" name="GigaByte">
        <title>Genome assembly of the bearded iris, Iris pallida Lam.</title>
        <authorList>
            <person name="Bruccoleri R.E."/>
            <person name="Oakeley E.J."/>
            <person name="Faust A.M.E."/>
            <person name="Altorfer M."/>
            <person name="Dessus-Babus S."/>
            <person name="Burckhardt D."/>
            <person name="Oertli M."/>
            <person name="Naumann U."/>
            <person name="Petersen F."/>
            <person name="Wong J."/>
        </authorList>
    </citation>
    <scope>NUCLEOTIDE SEQUENCE</scope>
    <source>
        <strain evidence="2">GSM-AAB239-AS_SAM_17_03QT</strain>
    </source>
</reference>
<comment type="caution">
    <text evidence="2">The sequence shown here is derived from an EMBL/GenBank/DDBJ whole genome shotgun (WGS) entry which is preliminary data.</text>
</comment>
<evidence type="ECO:0000313" key="2">
    <source>
        <dbReference type="EMBL" id="KAJ6803027.1"/>
    </source>
</evidence>
<dbReference type="AlphaFoldDB" id="A0AAX6EFV7"/>
<evidence type="ECO:0000256" key="1">
    <source>
        <dbReference type="SAM" id="Phobius"/>
    </source>
</evidence>
<sequence length="71" mass="8180">MSVVDIMEAMKIMMAIVGHQGGHLIVVAVIILLADRRSPSPYSRSRRDHPRSLPYSLERCSYRRHTNLYAR</sequence>
<proteinExistence type="predicted"/>
<keyword evidence="1" id="KW-0472">Membrane</keyword>
<keyword evidence="3" id="KW-1185">Reference proteome</keyword>
<dbReference type="Proteomes" id="UP001140949">
    <property type="component" value="Unassembled WGS sequence"/>
</dbReference>
<accession>A0AAX6EFV7</accession>
<gene>
    <name evidence="2" type="ORF">M6B38_107235</name>
</gene>
<keyword evidence="1" id="KW-0812">Transmembrane</keyword>